<dbReference type="Proteomes" id="UP000245998">
    <property type="component" value="Unassembled WGS sequence"/>
</dbReference>
<comment type="caution">
    <text evidence="1">The sequence shown here is derived from an EMBL/GenBank/DDBJ whole genome shotgun (WGS) entry which is preliminary data.</text>
</comment>
<protein>
    <submittedName>
        <fullName evidence="1">Uncharacterized protein</fullName>
    </submittedName>
</protein>
<dbReference type="SUPFAM" id="SSF55008">
    <property type="entry name" value="HMA, heavy metal-associated domain"/>
    <property type="match status" value="1"/>
</dbReference>
<dbReference type="RefSeq" id="WP_116556041.1">
    <property type="nucleotide sequence ID" value="NZ_QCZG01000052.1"/>
</dbReference>
<sequence>MAEVTIVVKEATSGPAIQDIEHYLNQFDGIDRVLVDTADGEVKIEYDEKKISGKRIIGNLQQHDYKSNSVNDC</sequence>
<dbReference type="OrthoDB" id="2428971at2"/>
<keyword evidence="2" id="KW-1185">Reference proteome</keyword>
<reference evidence="1 2" key="1">
    <citation type="submission" date="2018-04" db="EMBL/GenBank/DDBJ databases">
        <title>Camelliibacillus theae gen. nov., sp. nov., isolated from Pu'er tea.</title>
        <authorList>
            <person name="Niu L."/>
        </authorList>
    </citation>
    <scope>NUCLEOTIDE SEQUENCE [LARGE SCALE GENOMIC DNA]</scope>
    <source>
        <strain evidence="1 2">T8</strain>
    </source>
</reference>
<proteinExistence type="predicted"/>
<evidence type="ECO:0000313" key="2">
    <source>
        <dbReference type="Proteomes" id="UP000245998"/>
    </source>
</evidence>
<dbReference type="Gene3D" id="3.30.70.100">
    <property type="match status" value="1"/>
</dbReference>
<evidence type="ECO:0000313" key="1">
    <source>
        <dbReference type="EMBL" id="PWA07130.1"/>
    </source>
</evidence>
<dbReference type="AlphaFoldDB" id="A0A2U1JPM4"/>
<gene>
    <name evidence="1" type="ORF">DCC39_16705</name>
</gene>
<name>A0A2U1JPM4_9BACI</name>
<organism evidence="1 2">
    <name type="scientific">Pueribacillus theae</name>
    <dbReference type="NCBI Taxonomy" id="2171751"/>
    <lineage>
        <taxon>Bacteria</taxon>
        <taxon>Bacillati</taxon>
        <taxon>Bacillota</taxon>
        <taxon>Bacilli</taxon>
        <taxon>Bacillales</taxon>
        <taxon>Bacillaceae</taxon>
        <taxon>Pueribacillus</taxon>
    </lineage>
</organism>
<accession>A0A2U1JPM4</accession>
<dbReference type="EMBL" id="QCZG01000052">
    <property type="protein sequence ID" value="PWA07130.1"/>
    <property type="molecule type" value="Genomic_DNA"/>
</dbReference>
<dbReference type="InterPro" id="IPR036163">
    <property type="entry name" value="HMA_dom_sf"/>
</dbReference>
<dbReference type="GO" id="GO:0046872">
    <property type="term" value="F:metal ion binding"/>
    <property type="evidence" value="ECO:0007669"/>
    <property type="project" value="InterPro"/>
</dbReference>